<protein>
    <submittedName>
        <fullName evidence="5">Pilin</fullName>
    </submittedName>
</protein>
<keyword evidence="6" id="KW-1185">Reference proteome</keyword>
<keyword evidence="4" id="KW-1133">Transmembrane helix</keyword>
<dbReference type="Pfam" id="PF07963">
    <property type="entry name" value="N_methyl"/>
    <property type="match status" value="1"/>
</dbReference>
<feature type="transmembrane region" description="Helical" evidence="4">
    <location>
        <begin position="12"/>
        <end position="32"/>
    </location>
</feature>
<keyword evidence="3" id="KW-0281">Fimbrium</keyword>
<evidence type="ECO:0000256" key="4">
    <source>
        <dbReference type="SAM" id="Phobius"/>
    </source>
</evidence>
<dbReference type="PROSITE" id="PS00409">
    <property type="entry name" value="PROKAR_NTER_METHYL"/>
    <property type="match status" value="1"/>
</dbReference>
<dbReference type="NCBIfam" id="TIGR02532">
    <property type="entry name" value="IV_pilin_GFxxxE"/>
    <property type="match status" value="1"/>
</dbReference>
<evidence type="ECO:0000313" key="6">
    <source>
        <dbReference type="Proteomes" id="UP001595729"/>
    </source>
</evidence>
<comment type="caution">
    <text evidence="5">The sequence shown here is derived from an EMBL/GenBank/DDBJ whole genome shotgun (WGS) entry which is preliminary data.</text>
</comment>
<dbReference type="PANTHER" id="PTHR30093:SF34">
    <property type="entry name" value="PREPILIN PEPTIDASE-DEPENDENT PROTEIN D"/>
    <property type="match status" value="1"/>
</dbReference>
<dbReference type="InterPro" id="IPR045584">
    <property type="entry name" value="Pilin-like"/>
</dbReference>
<dbReference type="InterPro" id="IPR012902">
    <property type="entry name" value="N_methyl_site"/>
</dbReference>
<accession>A0ABV7VZX6</accession>
<comment type="similarity">
    <text evidence="1 3">Belongs to the N-Me-Phe pilin family.</text>
</comment>
<dbReference type="EMBL" id="JBHRXX010000001">
    <property type="protein sequence ID" value="MFC3682036.1"/>
    <property type="molecule type" value="Genomic_DNA"/>
</dbReference>
<gene>
    <name evidence="5" type="ORF">ACFOPI_00435</name>
</gene>
<keyword evidence="4" id="KW-0472">Membrane</keyword>
<evidence type="ECO:0000256" key="2">
    <source>
        <dbReference type="ARBA" id="ARBA00022481"/>
    </source>
</evidence>
<proteinExistence type="inferred from homology"/>
<evidence type="ECO:0000256" key="3">
    <source>
        <dbReference type="RuleBase" id="RU000389"/>
    </source>
</evidence>
<keyword evidence="4" id="KW-0812">Transmembrane</keyword>
<dbReference type="PANTHER" id="PTHR30093">
    <property type="entry name" value="GENERAL SECRETION PATHWAY PROTEIN G"/>
    <property type="match status" value="1"/>
</dbReference>
<dbReference type="RefSeq" id="WP_382169667.1">
    <property type="nucleotide sequence ID" value="NZ_JBHRXX010000001.1"/>
</dbReference>
<name>A0ABV7VZX6_9BURK</name>
<dbReference type="SUPFAM" id="SSF54523">
    <property type="entry name" value="Pili subunits"/>
    <property type="match status" value="1"/>
</dbReference>
<dbReference type="Pfam" id="PF00114">
    <property type="entry name" value="Pilin"/>
    <property type="match status" value="1"/>
</dbReference>
<evidence type="ECO:0000313" key="5">
    <source>
        <dbReference type="EMBL" id="MFC3682036.1"/>
    </source>
</evidence>
<reference evidence="6" key="1">
    <citation type="journal article" date="2019" name="Int. J. Syst. Evol. Microbiol.">
        <title>The Global Catalogue of Microorganisms (GCM) 10K type strain sequencing project: providing services to taxonomists for standard genome sequencing and annotation.</title>
        <authorList>
            <consortium name="The Broad Institute Genomics Platform"/>
            <consortium name="The Broad Institute Genome Sequencing Center for Infectious Disease"/>
            <person name="Wu L."/>
            <person name="Ma J."/>
        </authorList>
    </citation>
    <scope>NUCLEOTIDE SEQUENCE [LARGE SCALE GENOMIC DNA]</scope>
    <source>
        <strain evidence="6">KCTC 42501</strain>
    </source>
</reference>
<dbReference type="Gene3D" id="3.30.700.10">
    <property type="entry name" value="Glycoprotein, Type 4 Pilin"/>
    <property type="match status" value="1"/>
</dbReference>
<dbReference type="Proteomes" id="UP001595729">
    <property type="component" value="Unassembled WGS sequence"/>
</dbReference>
<organism evidence="5 6">
    <name type="scientific">Hydrogenophaga luteola</name>
    <dbReference type="NCBI Taxonomy" id="1591122"/>
    <lineage>
        <taxon>Bacteria</taxon>
        <taxon>Pseudomonadati</taxon>
        <taxon>Pseudomonadota</taxon>
        <taxon>Betaproteobacteria</taxon>
        <taxon>Burkholderiales</taxon>
        <taxon>Comamonadaceae</taxon>
        <taxon>Hydrogenophaga</taxon>
    </lineage>
</organism>
<dbReference type="InterPro" id="IPR001082">
    <property type="entry name" value="Pilin"/>
</dbReference>
<sequence>MKRSLQKGFTLIELMIVVAIIGILAAVALPAYQDYTIRARITEGLSVAADAKTQIGTSATTATELTALATSWNAQGGSTGATSKYVSSVRMDATTGEITVTYNRENVGAIPDGATLNLKPFMSVGTSNFVALDTALGAGYSGETGAIDWACASVANTVATARGMATGLTAGTLPAKFAPSECR</sequence>
<keyword evidence="2" id="KW-0488">Methylation</keyword>
<evidence type="ECO:0000256" key="1">
    <source>
        <dbReference type="ARBA" id="ARBA00005233"/>
    </source>
</evidence>